<gene>
    <name evidence="6" type="ORF">IEO70_08320</name>
</gene>
<evidence type="ECO:0000256" key="5">
    <source>
        <dbReference type="SAM" id="Phobius"/>
    </source>
</evidence>
<evidence type="ECO:0000313" key="7">
    <source>
        <dbReference type="Proteomes" id="UP000602076"/>
    </source>
</evidence>
<organism evidence="6 7">
    <name type="scientific">Peribacillus faecalis</name>
    <dbReference type="NCBI Taxonomy" id="2772559"/>
    <lineage>
        <taxon>Bacteria</taxon>
        <taxon>Bacillati</taxon>
        <taxon>Bacillota</taxon>
        <taxon>Bacilli</taxon>
        <taxon>Bacillales</taxon>
        <taxon>Bacillaceae</taxon>
        <taxon>Peribacillus</taxon>
    </lineage>
</organism>
<dbReference type="Pfam" id="PF02674">
    <property type="entry name" value="Colicin_V"/>
    <property type="match status" value="1"/>
</dbReference>
<feature type="transmembrane region" description="Helical" evidence="5">
    <location>
        <begin position="77"/>
        <end position="98"/>
    </location>
</feature>
<dbReference type="EMBL" id="JACXSI010000017">
    <property type="protein sequence ID" value="MBD3108370.1"/>
    <property type="molecule type" value="Genomic_DNA"/>
</dbReference>
<evidence type="ECO:0000313" key="6">
    <source>
        <dbReference type="EMBL" id="MBD3108370.1"/>
    </source>
</evidence>
<dbReference type="PANTHER" id="PTHR37306:SF1">
    <property type="entry name" value="COLICIN V PRODUCTION PROTEIN"/>
    <property type="match status" value="1"/>
</dbReference>
<protein>
    <submittedName>
        <fullName evidence="6">CvpA family protein</fullName>
    </submittedName>
</protein>
<accession>A0A927CYP6</accession>
<evidence type="ECO:0000256" key="3">
    <source>
        <dbReference type="ARBA" id="ARBA00022989"/>
    </source>
</evidence>
<comment type="caution">
    <text evidence="6">The sequence shown here is derived from an EMBL/GenBank/DDBJ whole genome shotgun (WGS) entry which is preliminary data.</text>
</comment>
<dbReference type="Proteomes" id="UP000602076">
    <property type="component" value="Unassembled WGS sequence"/>
</dbReference>
<dbReference type="GO" id="GO:0016020">
    <property type="term" value="C:membrane"/>
    <property type="evidence" value="ECO:0007669"/>
    <property type="project" value="UniProtKB-SubCell"/>
</dbReference>
<reference evidence="6" key="1">
    <citation type="submission" date="2020-09" db="EMBL/GenBank/DDBJ databases">
        <title>Bacillus faecalis sp. nov., a moderately halophilic bacterium isolated from cow faeces.</title>
        <authorList>
            <person name="Jiang L."/>
            <person name="Lee J."/>
        </authorList>
    </citation>
    <scope>NUCLEOTIDE SEQUENCE</scope>
    <source>
        <strain evidence="6">AGMB 02131</strain>
    </source>
</reference>
<dbReference type="GO" id="GO:0009403">
    <property type="term" value="P:toxin biosynthetic process"/>
    <property type="evidence" value="ECO:0007669"/>
    <property type="project" value="InterPro"/>
</dbReference>
<comment type="subcellular location">
    <subcellularLocation>
        <location evidence="1">Membrane</location>
        <topology evidence="1">Multi-pass membrane protein</topology>
    </subcellularLocation>
</comment>
<dbReference type="AlphaFoldDB" id="A0A927CYP6"/>
<proteinExistence type="predicted"/>
<feature type="transmembrane region" description="Helical" evidence="5">
    <location>
        <begin position="118"/>
        <end position="141"/>
    </location>
</feature>
<keyword evidence="2 5" id="KW-0812">Transmembrane</keyword>
<evidence type="ECO:0000256" key="4">
    <source>
        <dbReference type="ARBA" id="ARBA00023136"/>
    </source>
</evidence>
<dbReference type="PANTHER" id="PTHR37306">
    <property type="entry name" value="COLICIN V PRODUCTION PROTEIN"/>
    <property type="match status" value="1"/>
</dbReference>
<name>A0A927CYP6_9BACI</name>
<sequence length="181" mass="20425">MFTFILFALLLIGIVVGLRRGFILQIIHMTGFIVAFIAASMNYDKLAGKLILWVPFPKMGDSSSFSLLLGSEGVENAYYNAIAFLVIFFAVKIIWQIIGSMLDFIAQFPILNVLNRWGGGVLGFLETYLIMFVLLYLAALLPIQAVQEQIQGSFLAKSIIMNTPYFSEKIKELWFHYMSAM</sequence>
<dbReference type="InterPro" id="IPR003825">
    <property type="entry name" value="Colicin-V_CvpA"/>
</dbReference>
<keyword evidence="7" id="KW-1185">Reference proteome</keyword>
<dbReference type="RefSeq" id="WP_190997916.1">
    <property type="nucleotide sequence ID" value="NZ_JACXSI010000017.1"/>
</dbReference>
<keyword evidence="3 5" id="KW-1133">Transmembrane helix</keyword>
<evidence type="ECO:0000256" key="1">
    <source>
        <dbReference type="ARBA" id="ARBA00004141"/>
    </source>
</evidence>
<keyword evidence="4 5" id="KW-0472">Membrane</keyword>
<evidence type="ECO:0000256" key="2">
    <source>
        <dbReference type="ARBA" id="ARBA00022692"/>
    </source>
</evidence>